<dbReference type="Gene3D" id="3.60.21.10">
    <property type="match status" value="1"/>
</dbReference>
<evidence type="ECO:0000313" key="2">
    <source>
        <dbReference type="Proteomes" id="UP001314796"/>
    </source>
</evidence>
<dbReference type="InterPro" id="IPR029052">
    <property type="entry name" value="Metallo-depent_PP-like"/>
</dbReference>
<dbReference type="RefSeq" id="WP_204400082.1">
    <property type="nucleotide sequence ID" value="NZ_JAFBEE010000001.1"/>
</dbReference>
<comment type="caution">
    <text evidence="1">The sequence shown here is derived from an EMBL/GenBank/DDBJ whole genome shotgun (WGS) entry which is preliminary data.</text>
</comment>
<name>A0ABS2NLV0_9FIRM</name>
<dbReference type="EMBL" id="JAFBEE010000001">
    <property type="protein sequence ID" value="MBM7613817.1"/>
    <property type="molecule type" value="Genomic_DNA"/>
</dbReference>
<dbReference type="Proteomes" id="UP001314796">
    <property type="component" value="Unassembled WGS sequence"/>
</dbReference>
<accession>A0ABS2NLV0</accession>
<evidence type="ECO:0000313" key="1">
    <source>
        <dbReference type="EMBL" id="MBM7613817.1"/>
    </source>
</evidence>
<sequence length="65" mass="7595">MDIPQASYGILEWFMESKEPAAFSISLVRVPYDVEAAIRDTEVTNVPEKEEYIKELRTAVYRNRK</sequence>
<keyword evidence="2" id="KW-1185">Reference proteome</keyword>
<organism evidence="1 2">
    <name type="scientific">Alkaliphilus hydrothermalis</name>
    <dbReference type="NCBI Taxonomy" id="1482730"/>
    <lineage>
        <taxon>Bacteria</taxon>
        <taxon>Bacillati</taxon>
        <taxon>Bacillota</taxon>
        <taxon>Clostridia</taxon>
        <taxon>Peptostreptococcales</taxon>
        <taxon>Natronincolaceae</taxon>
        <taxon>Alkaliphilus</taxon>
    </lineage>
</organism>
<reference evidence="1 2" key="1">
    <citation type="submission" date="2021-01" db="EMBL/GenBank/DDBJ databases">
        <title>Genomic Encyclopedia of Type Strains, Phase IV (KMG-IV): sequencing the most valuable type-strain genomes for metagenomic binning, comparative biology and taxonomic classification.</title>
        <authorList>
            <person name="Goeker M."/>
        </authorList>
    </citation>
    <scope>NUCLEOTIDE SEQUENCE [LARGE SCALE GENOMIC DNA]</scope>
    <source>
        <strain evidence="1 2">DSM 25890</strain>
    </source>
</reference>
<protein>
    <submittedName>
        <fullName evidence="1">Uncharacterized protein</fullName>
    </submittedName>
</protein>
<proteinExistence type="predicted"/>
<gene>
    <name evidence="1" type="ORF">JOC73_000325</name>
</gene>